<feature type="region of interest" description="Disordered" evidence="1">
    <location>
        <begin position="146"/>
        <end position="220"/>
    </location>
</feature>
<feature type="compositionally biased region" description="Low complexity" evidence="1">
    <location>
        <begin position="38"/>
        <end position="59"/>
    </location>
</feature>
<feature type="compositionally biased region" description="Low complexity" evidence="1">
    <location>
        <begin position="196"/>
        <end position="208"/>
    </location>
</feature>
<feature type="compositionally biased region" description="Polar residues" evidence="1">
    <location>
        <begin position="60"/>
        <end position="73"/>
    </location>
</feature>
<organism evidence="2 3">
    <name type="scientific">Carpediemonas membranifera</name>
    <dbReference type="NCBI Taxonomy" id="201153"/>
    <lineage>
        <taxon>Eukaryota</taxon>
        <taxon>Metamonada</taxon>
        <taxon>Carpediemonas-like organisms</taxon>
        <taxon>Carpediemonas</taxon>
    </lineage>
</organism>
<feature type="compositionally biased region" description="Basic and acidic residues" evidence="1">
    <location>
        <begin position="168"/>
        <end position="191"/>
    </location>
</feature>
<dbReference type="AlphaFoldDB" id="A0A8J6AQP1"/>
<dbReference type="EMBL" id="JAHDYR010000069">
    <property type="protein sequence ID" value="KAG9389600.1"/>
    <property type="molecule type" value="Genomic_DNA"/>
</dbReference>
<sequence>MTTSPRINIPYKTSPQLLLSGNAPLVMSPSSHLPPKFSTSSRSSTRSIPTTPPRSTRSSYSKTQRLETSFSPRSYSQNLRSILDFAVSTIHDNLNRATETEVHPIALRSSSTGVQTRRTEFHVSPVSLKRPTVSIPPSLARSRASPFAVAPAATPEIPQAVPDSDSESESRRSESPDMSLTKEERHLRDYLNNDVSSLSPSQISPSRSGLKSTMRVASRDPDEDLAEALLGVPIASDEECSLDALEL</sequence>
<protein>
    <submittedName>
        <fullName evidence="2">Uncharacterized protein</fullName>
    </submittedName>
</protein>
<reference evidence="2" key="1">
    <citation type="submission" date="2021-05" db="EMBL/GenBank/DDBJ databases">
        <title>A free-living protist that lacks canonical eukaryotic 1 DNA replication and segregation systems.</title>
        <authorList>
            <person name="Salas-Leiva D.E."/>
            <person name="Tromer E.C."/>
            <person name="Curtis B.A."/>
            <person name="Jerlstrom-Hultqvist J."/>
            <person name="Kolisko M."/>
            <person name="Yi Z."/>
            <person name="Salas-Leiva J.S."/>
            <person name="Gallot-Lavallee L."/>
            <person name="Kops G.J.P.L."/>
            <person name="Archibald J.M."/>
            <person name="Simpson A.G.B."/>
            <person name="Roger A.J."/>
        </authorList>
    </citation>
    <scope>NUCLEOTIDE SEQUENCE</scope>
    <source>
        <strain evidence="2">BICM</strain>
    </source>
</reference>
<evidence type="ECO:0000313" key="3">
    <source>
        <dbReference type="Proteomes" id="UP000717585"/>
    </source>
</evidence>
<evidence type="ECO:0000256" key="1">
    <source>
        <dbReference type="SAM" id="MobiDB-lite"/>
    </source>
</evidence>
<feature type="region of interest" description="Disordered" evidence="1">
    <location>
        <begin position="22"/>
        <end position="73"/>
    </location>
</feature>
<dbReference type="Proteomes" id="UP000717585">
    <property type="component" value="Unassembled WGS sequence"/>
</dbReference>
<gene>
    <name evidence="2" type="ORF">J8273_8893</name>
</gene>
<keyword evidence="3" id="KW-1185">Reference proteome</keyword>
<evidence type="ECO:0000313" key="2">
    <source>
        <dbReference type="EMBL" id="KAG9389600.1"/>
    </source>
</evidence>
<proteinExistence type="predicted"/>
<comment type="caution">
    <text evidence="2">The sequence shown here is derived from an EMBL/GenBank/DDBJ whole genome shotgun (WGS) entry which is preliminary data.</text>
</comment>
<name>A0A8J6AQP1_9EUKA</name>
<accession>A0A8J6AQP1</accession>